<dbReference type="PANTHER" id="PTHR18964">
    <property type="entry name" value="ROK (REPRESSOR, ORF, KINASE) FAMILY"/>
    <property type="match status" value="1"/>
</dbReference>
<protein>
    <submittedName>
        <fullName evidence="2">ROK family protein</fullName>
    </submittedName>
</protein>
<sequence>MQSTVSASHPVRVLEIGGSHVTAGSVEFTGSGHRILDRQRHPLDPAQDAHTIVGALADAAKRLLPGPADRWAVAFPGPFDYVAGVSLHEGVSKFDQLHGVNLREALAAAIPAEPSAFTFVNDADAFLLGEWVDGAAAGTRRAVAITLGTGIGSSWLADGEVVSTGPDVPLDGEIHFCDVDGVPIEDLVSDRALVRGYLARTGTTVDGMRELAARARGGDRDAREVVDAAFGILGRLLTEWLGRFGAEMVVVGGSMTGAWDLIEPALALPVPARPVSDTERSALLGAAFAGLGSRPDAGKDATNV</sequence>
<name>A0ABP5UKM5_9ACTN</name>
<accession>A0ABP5UKM5</accession>
<proteinExistence type="inferred from homology"/>
<dbReference type="Pfam" id="PF00480">
    <property type="entry name" value="ROK"/>
    <property type="match status" value="1"/>
</dbReference>
<reference evidence="3" key="1">
    <citation type="journal article" date="2019" name="Int. J. Syst. Evol. Microbiol.">
        <title>The Global Catalogue of Microorganisms (GCM) 10K type strain sequencing project: providing services to taxonomists for standard genome sequencing and annotation.</title>
        <authorList>
            <consortium name="The Broad Institute Genomics Platform"/>
            <consortium name="The Broad Institute Genome Sequencing Center for Infectious Disease"/>
            <person name="Wu L."/>
            <person name="Ma J."/>
        </authorList>
    </citation>
    <scope>NUCLEOTIDE SEQUENCE [LARGE SCALE GENOMIC DNA]</scope>
    <source>
        <strain evidence="3">JCM 3272</strain>
    </source>
</reference>
<dbReference type="RefSeq" id="WP_344618965.1">
    <property type="nucleotide sequence ID" value="NZ_BAAARV010000093.1"/>
</dbReference>
<dbReference type="Proteomes" id="UP001501444">
    <property type="component" value="Unassembled WGS sequence"/>
</dbReference>
<dbReference type="InterPro" id="IPR000600">
    <property type="entry name" value="ROK"/>
</dbReference>
<gene>
    <name evidence="2" type="ORF">GCM10010170_091520</name>
</gene>
<dbReference type="PANTHER" id="PTHR18964:SF169">
    <property type="entry name" value="N-ACETYLMANNOSAMINE KINASE"/>
    <property type="match status" value="1"/>
</dbReference>
<dbReference type="EMBL" id="BAAARV010000093">
    <property type="protein sequence ID" value="GAA2382901.1"/>
    <property type="molecule type" value="Genomic_DNA"/>
</dbReference>
<dbReference type="CDD" id="cd23763">
    <property type="entry name" value="ASKHA_ATPase_ROK"/>
    <property type="match status" value="1"/>
</dbReference>
<keyword evidence="3" id="KW-1185">Reference proteome</keyword>
<dbReference type="Gene3D" id="3.30.420.40">
    <property type="match status" value="2"/>
</dbReference>
<comment type="caution">
    <text evidence="2">The sequence shown here is derived from an EMBL/GenBank/DDBJ whole genome shotgun (WGS) entry which is preliminary data.</text>
</comment>
<comment type="similarity">
    <text evidence="1">Belongs to the ROK (NagC/XylR) family.</text>
</comment>
<evidence type="ECO:0000313" key="3">
    <source>
        <dbReference type="Proteomes" id="UP001501444"/>
    </source>
</evidence>
<evidence type="ECO:0000313" key="2">
    <source>
        <dbReference type="EMBL" id="GAA2382901.1"/>
    </source>
</evidence>
<organism evidence="2 3">
    <name type="scientific">Dactylosporangium salmoneum</name>
    <dbReference type="NCBI Taxonomy" id="53361"/>
    <lineage>
        <taxon>Bacteria</taxon>
        <taxon>Bacillati</taxon>
        <taxon>Actinomycetota</taxon>
        <taxon>Actinomycetes</taxon>
        <taxon>Micromonosporales</taxon>
        <taxon>Micromonosporaceae</taxon>
        <taxon>Dactylosporangium</taxon>
    </lineage>
</organism>
<dbReference type="InterPro" id="IPR043129">
    <property type="entry name" value="ATPase_NBD"/>
</dbReference>
<evidence type="ECO:0000256" key="1">
    <source>
        <dbReference type="ARBA" id="ARBA00006479"/>
    </source>
</evidence>
<dbReference type="SUPFAM" id="SSF53067">
    <property type="entry name" value="Actin-like ATPase domain"/>
    <property type="match status" value="1"/>
</dbReference>